<dbReference type="AlphaFoldDB" id="A0A839PWA0"/>
<evidence type="ECO:0000256" key="1">
    <source>
        <dbReference type="ARBA" id="ARBA00022670"/>
    </source>
</evidence>
<evidence type="ECO:0000256" key="7">
    <source>
        <dbReference type="SAM" id="Phobius"/>
    </source>
</evidence>
<dbReference type="GO" id="GO:0004222">
    <property type="term" value="F:metalloendopeptidase activity"/>
    <property type="evidence" value="ECO:0007669"/>
    <property type="project" value="InterPro"/>
</dbReference>
<keyword evidence="3 6" id="KW-0378">Hydrolase</keyword>
<comment type="similarity">
    <text evidence="6">Belongs to the peptidase M48 family.</text>
</comment>
<evidence type="ECO:0000256" key="5">
    <source>
        <dbReference type="ARBA" id="ARBA00023049"/>
    </source>
</evidence>
<keyword evidence="7" id="KW-0472">Membrane</keyword>
<keyword evidence="5 6" id="KW-0482">Metalloprotease</keyword>
<evidence type="ECO:0000256" key="6">
    <source>
        <dbReference type="RuleBase" id="RU003983"/>
    </source>
</evidence>
<keyword evidence="7" id="KW-1133">Transmembrane helix</keyword>
<evidence type="ECO:0000256" key="4">
    <source>
        <dbReference type="ARBA" id="ARBA00022833"/>
    </source>
</evidence>
<comment type="caution">
    <text evidence="9">The sequence shown here is derived from an EMBL/GenBank/DDBJ whole genome shotgun (WGS) entry which is preliminary data.</text>
</comment>
<feature type="domain" description="Peptidase M48" evidence="8">
    <location>
        <begin position="123"/>
        <end position="176"/>
    </location>
</feature>
<dbReference type="CDD" id="cd07326">
    <property type="entry name" value="M56_BlaR1_MecR1_like"/>
    <property type="match status" value="1"/>
</dbReference>
<feature type="transmembrane region" description="Helical" evidence="7">
    <location>
        <begin position="58"/>
        <end position="78"/>
    </location>
</feature>
<reference evidence="9 10" key="1">
    <citation type="submission" date="2020-08" db="EMBL/GenBank/DDBJ databases">
        <title>Genomic Encyclopedia of Type Strains, Phase IV (KMG-V): Genome sequencing to study the core and pangenomes of soil and plant-associated prokaryotes.</title>
        <authorList>
            <person name="Whitman W."/>
        </authorList>
    </citation>
    <scope>NUCLEOTIDE SEQUENCE [LARGE SCALE GENOMIC DNA]</scope>
    <source>
        <strain evidence="9 10">B3ACCR2</strain>
    </source>
</reference>
<sequence length="292" mass="30372">MLAWPAPRLLARATALRRVPRPALVLWQSTALAAVVAALFTAPAAVLGLVAGPSRVDSVWPVLLAAAVSGSVAARLALSGDRVGRGLRASRRRQRELVDLLATPDITDAVDPEQARRDRLRVLAAETPTAYCVPGLQHRVVVTRGAVESLAPVELDAVLAHERAHLVARHDLVLEFFTVAHEAVPAFVRCESALRSVTLLIEVLADRAAVKAVGVVPTARAIVAMVGAGRPDGTLGMTDTAADAAVRIGLLEGGPVVGLPPRVAAGLVYLAAALVLALPVALLTVAWSAELA</sequence>
<name>A0A839PWA0_9MICO</name>
<keyword evidence="7" id="KW-0812">Transmembrane</keyword>
<comment type="cofactor">
    <cofactor evidence="6">
        <name>Zn(2+)</name>
        <dbReference type="ChEBI" id="CHEBI:29105"/>
    </cofactor>
    <text evidence="6">Binds 1 zinc ion per subunit.</text>
</comment>
<keyword evidence="1 6" id="KW-0645">Protease</keyword>
<evidence type="ECO:0000313" key="10">
    <source>
        <dbReference type="Proteomes" id="UP000590811"/>
    </source>
</evidence>
<dbReference type="InterPro" id="IPR001915">
    <property type="entry name" value="Peptidase_M48"/>
</dbReference>
<dbReference type="Gene3D" id="3.30.2010.10">
    <property type="entry name" value="Metalloproteases ('zincins'), catalytic domain"/>
    <property type="match status" value="1"/>
</dbReference>
<accession>A0A839PWA0</accession>
<gene>
    <name evidence="9" type="ORF">FHW14_002772</name>
</gene>
<dbReference type="RefSeq" id="WP_253354632.1">
    <property type="nucleotide sequence ID" value="NZ_JACHVT010000005.1"/>
</dbReference>
<proteinExistence type="inferred from homology"/>
<dbReference type="PANTHER" id="PTHR34978">
    <property type="entry name" value="POSSIBLE SENSOR-TRANSDUCER PROTEIN BLAR"/>
    <property type="match status" value="1"/>
</dbReference>
<keyword evidence="4 6" id="KW-0862">Zinc</keyword>
<evidence type="ECO:0000259" key="8">
    <source>
        <dbReference type="Pfam" id="PF01435"/>
    </source>
</evidence>
<dbReference type="Pfam" id="PF01435">
    <property type="entry name" value="Peptidase_M48"/>
    <property type="match status" value="1"/>
</dbReference>
<evidence type="ECO:0000313" key="9">
    <source>
        <dbReference type="EMBL" id="MBB2987589.1"/>
    </source>
</evidence>
<evidence type="ECO:0000256" key="3">
    <source>
        <dbReference type="ARBA" id="ARBA00022801"/>
    </source>
</evidence>
<evidence type="ECO:0000256" key="2">
    <source>
        <dbReference type="ARBA" id="ARBA00022723"/>
    </source>
</evidence>
<dbReference type="PANTHER" id="PTHR34978:SF3">
    <property type="entry name" value="SLR0241 PROTEIN"/>
    <property type="match status" value="1"/>
</dbReference>
<keyword evidence="2" id="KW-0479">Metal-binding</keyword>
<dbReference type="InterPro" id="IPR052173">
    <property type="entry name" value="Beta-lactam_resp_regulator"/>
</dbReference>
<protein>
    <recommendedName>
        <fullName evidence="8">Peptidase M48 domain-containing protein</fullName>
    </recommendedName>
</protein>
<organism evidence="9 10">
    <name type="scientific">Terracoccus luteus</name>
    <dbReference type="NCBI Taxonomy" id="53356"/>
    <lineage>
        <taxon>Bacteria</taxon>
        <taxon>Bacillati</taxon>
        <taxon>Actinomycetota</taxon>
        <taxon>Actinomycetes</taxon>
        <taxon>Micrococcales</taxon>
        <taxon>Intrasporangiaceae</taxon>
        <taxon>Terracoccus</taxon>
    </lineage>
</organism>
<feature type="transmembrane region" description="Helical" evidence="7">
    <location>
        <begin position="267"/>
        <end position="289"/>
    </location>
</feature>
<dbReference type="EMBL" id="JACHVT010000005">
    <property type="protein sequence ID" value="MBB2987589.1"/>
    <property type="molecule type" value="Genomic_DNA"/>
</dbReference>
<dbReference type="GO" id="GO:0046872">
    <property type="term" value="F:metal ion binding"/>
    <property type="evidence" value="ECO:0007669"/>
    <property type="project" value="UniProtKB-KW"/>
</dbReference>
<dbReference type="GO" id="GO:0006508">
    <property type="term" value="P:proteolysis"/>
    <property type="evidence" value="ECO:0007669"/>
    <property type="project" value="UniProtKB-KW"/>
</dbReference>
<dbReference type="Proteomes" id="UP000590811">
    <property type="component" value="Unassembled WGS sequence"/>
</dbReference>